<accession>A0ABQ5AWN7</accession>
<dbReference type="PANTHER" id="PTHR37984:SF5">
    <property type="entry name" value="PROTEIN NYNRIN-LIKE"/>
    <property type="match status" value="1"/>
</dbReference>
<dbReference type="EMBL" id="BQNB010012682">
    <property type="protein sequence ID" value="GJT06593.1"/>
    <property type="molecule type" value="Genomic_DNA"/>
</dbReference>
<dbReference type="Gene3D" id="1.10.340.70">
    <property type="match status" value="1"/>
</dbReference>
<reference evidence="2" key="2">
    <citation type="submission" date="2022-01" db="EMBL/GenBank/DDBJ databases">
        <authorList>
            <person name="Yamashiro T."/>
            <person name="Shiraishi A."/>
            <person name="Satake H."/>
            <person name="Nakayama K."/>
        </authorList>
    </citation>
    <scope>NUCLEOTIDE SEQUENCE</scope>
</reference>
<feature type="non-terminal residue" evidence="2">
    <location>
        <position position="333"/>
    </location>
</feature>
<comment type="caution">
    <text evidence="2">The sequence shown here is derived from an EMBL/GenBank/DDBJ whole genome shotgun (WGS) entry which is preliminary data.</text>
</comment>
<dbReference type="Proteomes" id="UP001151760">
    <property type="component" value="Unassembled WGS sequence"/>
</dbReference>
<feature type="domain" description="Integrase zinc-binding" evidence="1">
    <location>
        <begin position="122"/>
        <end position="179"/>
    </location>
</feature>
<proteinExistence type="predicted"/>
<dbReference type="InterPro" id="IPR050951">
    <property type="entry name" value="Retrovirus_Pol_polyprotein"/>
</dbReference>
<organism evidence="2 3">
    <name type="scientific">Tanacetum coccineum</name>
    <dbReference type="NCBI Taxonomy" id="301880"/>
    <lineage>
        <taxon>Eukaryota</taxon>
        <taxon>Viridiplantae</taxon>
        <taxon>Streptophyta</taxon>
        <taxon>Embryophyta</taxon>
        <taxon>Tracheophyta</taxon>
        <taxon>Spermatophyta</taxon>
        <taxon>Magnoliopsida</taxon>
        <taxon>eudicotyledons</taxon>
        <taxon>Gunneridae</taxon>
        <taxon>Pentapetalae</taxon>
        <taxon>asterids</taxon>
        <taxon>campanulids</taxon>
        <taxon>Asterales</taxon>
        <taxon>Asteraceae</taxon>
        <taxon>Asteroideae</taxon>
        <taxon>Anthemideae</taxon>
        <taxon>Anthemidinae</taxon>
        <taxon>Tanacetum</taxon>
    </lineage>
</organism>
<protein>
    <submittedName>
        <fullName evidence="2">Retrovirus-related pol polyprotein from transposon 17.6</fullName>
    </submittedName>
</protein>
<evidence type="ECO:0000313" key="2">
    <source>
        <dbReference type="EMBL" id="GJT06593.1"/>
    </source>
</evidence>
<name>A0ABQ5AWN7_9ASTR</name>
<gene>
    <name evidence="2" type="ORF">Tco_0841055</name>
</gene>
<evidence type="ECO:0000259" key="1">
    <source>
        <dbReference type="Pfam" id="PF17921"/>
    </source>
</evidence>
<dbReference type="Pfam" id="PF17921">
    <property type="entry name" value="Integrase_H2C2"/>
    <property type="match status" value="1"/>
</dbReference>
<sequence>MSSSAGNKEEENRSQVKVVLELVSCRMKSDGFAATQGHKHIFALAAPQTLHRSRGGVDGLSRIPNTSIISSELYARIKEEWTKDKELQAIISKLQQGSASAKHYSWTANQLLRKGKLVIGKDNDLRKALLRHFHSEGQGGHSGVQATLKKIAAYVYWKKIRKEVKMFVKNCNVCQIFKPELVPYPGLLQPLPIPNQIWTEISMDFVDSLPMSKGKSVIMVVVDRLMFGQPPPAHITYCHGESPLKTVDRSLVAREAAIDLLIIDVTLKEMMKLEYIHEDGDVFVDYSWEIALSIDGDVYPEWCLEFFSTMYFEKDMDMSNLMKEKCIWFGLCG</sequence>
<evidence type="ECO:0000313" key="3">
    <source>
        <dbReference type="Proteomes" id="UP001151760"/>
    </source>
</evidence>
<dbReference type="InterPro" id="IPR041588">
    <property type="entry name" value="Integrase_H2C2"/>
</dbReference>
<dbReference type="PANTHER" id="PTHR37984">
    <property type="entry name" value="PROTEIN CBG26694"/>
    <property type="match status" value="1"/>
</dbReference>
<keyword evidence="3" id="KW-1185">Reference proteome</keyword>
<reference evidence="2" key="1">
    <citation type="journal article" date="2022" name="Int. J. Mol. Sci.">
        <title>Draft Genome of Tanacetum Coccineum: Genomic Comparison of Closely Related Tanacetum-Family Plants.</title>
        <authorList>
            <person name="Yamashiro T."/>
            <person name="Shiraishi A."/>
            <person name="Nakayama K."/>
            <person name="Satake H."/>
        </authorList>
    </citation>
    <scope>NUCLEOTIDE SEQUENCE</scope>
</reference>